<evidence type="ECO:0000256" key="2">
    <source>
        <dbReference type="ARBA" id="ARBA00008016"/>
    </source>
</evidence>
<comment type="function">
    <text evidence="9 10">The RecF protein is involved in DNA metabolism; it is required for DNA replication and normal SOS inducibility. RecF binds preferentially to single-stranded, linear DNA. It also seems to bind ATP.</text>
</comment>
<dbReference type="PANTHER" id="PTHR32182:SF0">
    <property type="entry name" value="DNA REPLICATION AND REPAIR PROTEIN RECF"/>
    <property type="match status" value="1"/>
</dbReference>
<dbReference type="RefSeq" id="WP_154425190.1">
    <property type="nucleotide sequence ID" value="NZ_VUNN01000008.1"/>
</dbReference>
<dbReference type="Pfam" id="PF02463">
    <property type="entry name" value="SMC_N"/>
    <property type="match status" value="1"/>
</dbReference>
<dbReference type="InterPro" id="IPR003395">
    <property type="entry name" value="RecF/RecN/SMC_N"/>
</dbReference>
<dbReference type="GO" id="GO:0006260">
    <property type="term" value="P:DNA replication"/>
    <property type="evidence" value="ECO:0007669"/>
    <property type="project" value="UniProtKB-UniRule"/>
</dbReference>
<dbReference type="SUPFAM" id="SSF52540">
    <property type="entry name" value="P-loop containing nucleoside triphosphate hydrolases"/>
    <property type="match status" value="1"/>
</dbReference>
<keyword evidence="9 10" id="KW-0234">DNA repair</keyword>
<proteinExistence type="inferred from homology"/>
<keyword evidence="7 9" id="KW-0067">ATP-binding</keyword>
<dbReference type="NCBIfam" id="TIGR00611">
    <property type="entry name" value="recf"/>
    <property type="match status" value="1"/>
</dbReference>
<dbReference type="InterPro" id="IPR042174">
    <property type="entry name" value="RecF_2"/>
</dbReference>
<evidence type="ECO:0000256" key="3">
    <source>
        <dbReference type="ARBA" id="ARBA00020170"/>
    </source>
</evidence>
<dbReference type="PANTHER" id="PTHR32182">
    <property type="entry name" value="DNA REPLICATION AND REPAIR PROTEIN RECF"/>
    <property type="match status" value="1"/>
</dbReference>
<dbReference type="GO" id="GO:0009432">
    <property type="term" value="P:SOS response"/>
    <property type="evidence" value="ECO:0007669"/>
    <property type="project" value="UniProtKB-UniRule"/>
</dbReference>
<evidence type="ECO:0000256" key="5">
    <source>
        <dbReference type="ARBA" id="ARBA00022705"/>
    </source>
</evidence>
<keyword evidence="8 9" id="KW-0238">DNA-binding</keyword>
<dbReference type="EMBL" id="VUNN01000008">
    <property type="protein sequence ID" value="MSU06220.1"/>
    <property type="molecule type" value="Genomic_DNA"/>
</dbReference>
<name>A0A7X2PD67_9SPIO</name>
<evidence type="ECO:0000256" key="7">
    <source>
        <dbReference type="ARBA" id="ARBA00022840"/>
    </source>
</evidence>
<evidence type="ECO:0000256" key="10">
    <source>
        <dbReference type="RuleBase" id="RU000578"/>
    </source>
</evidence>
<dbReference type="AlphaFoldDB" id="A0A7X2PD67"/>
<keyword evidence="4 9" id="KW-0963">Cytoplasm</keyword>
<dbReference type="Proteomes" id="UP000460549">
    <property type="component" value="Unassembled WGS sequence"/>
</dbReference>
<keyword evidence="9 10" id="KW-0227">DNA damage</keyword>
<sequence>MRFKSIKYYNFRNIDNGVVLFNKDDIILEGINGQGKTNILESVYTLCYGNSFRTQLSKEMIKHGERVMNLTAVLEDEEDSYDVSYSLDGNKRKILLNGKEVKDRKDLIYLFPCIVFIHEDIDFIKGEPEMRRKFFDQTLSMYDPIYLNYIRAYRNVLAQRNAAIKNNQTTLLDIYDKKLATYGFEIMNSRRNMVYEFNEIFPILYKKISGTNKNITVSYKSSWDELNDVSSIIEHLKETHERDIRLLTTTSGIHRDRFTVNDENGPLVVTGSTGQIRLASLLFRIAEARIFKEKTGKDPILLLDDVLLELDDIKRARFLEELTSYSQAFYTFLPRESYFNERKDDLLDYNVVEGKLYEV</sequence>
<keyword evidence="9 10" id="KW-0742">SOS response</keyword>
<comment type="subcellular location">
    <subcellularLocation>
        <location evidence="1 9 10">Cytoplasm</location>
    </subcellularLocation>
</comment>
<feature type="binding site" evidence="9">
    <location>
        <begin position="30"/>
        <end position="37"/>
    </location>
    <ligand>
        <name>ATP</name>
        <dbReference type="ChEBI" id="CHEBI:30616"/>
    </ligand>
</feature>
<reference evidence="12 13" key="1">
    <citation type="submission" date="2019-08" db="EMBL/GenBank/DDBJ databases">
        <title>In-depth cultivation of the pig gut microbiome towards novel bacterial diversity and tailored functional studies.</title>
        <authorList>
            <person name="Wylensek D."/>
            <person name="Hitch T.C.A."/>
            <person name="Clavel T."/>
        </authorList>
    </citation>
    <scope>NUCLEOTIDE SEQUENCE [LARGE SCALE GENOMIC DNA]</scope>
    <source>
        <strain evidence="12 13">NM-380-WT-3C1</strain>
    </source>
</reference>
<dbReference type="InterPro" id="IPR001238">
    <property type="entry name" value="DNA-binding_RecF"/>
</dbReference>
<evidence type="ECO:0000256" key="1">
    <source>
        <dbReference type="ARBA" id="ARBA00004496"/>
    </source>
</evidence>
<feature type="domain" description="RecF/RecN/SMC N-terminal" evidence="11">
    <location>
        <begin position="4"/>
        <end position="329"/>
    </location>
</feature>
<dbReference type="Gene3D" id="3.40.50.300">
    <property type="entry name" value="P-loop containing nucleotide triphosphate hydrolases"/>
    <property type="match status" value="1"/>
</dbReference>
<evidence type="ECO:0000313" key="12">
    <source>
        <dbReference type="EMBL" id="MSU06220.1"/>
    </source>
</evidence>
<organism evidence="12 13">
    <name type="scientific">Bullifex porci</name>
    <dbReference type="NCBI Taxonomy" id="2606638"/>
    <lineage>
        <taxon>Bacteria</taxon>
        <taxon>Pseudomonadati</taxon>
        <taxon>Spirochaetota</taxon>
        <taxon>Spirochaetia</taxon>
        <taxon>Spirochaetales</taxon>
        <taxon>Spirochaetaceae</taxon>
        <taxon>Bullifex</taxon>
    </lineage>
</organism>
<dbReference type="PROSITE" id="PS00618">
    <property type="entry name" value="RECF_2"/>
    <property type="match status" value="1"/>
</dbReference>
<protein>
    <recommendedName>
        <fullName evidence="3 9">DNA replication and repair protein RecF</fullName>
    </recommendedName>
</protein>
<dbReference type="GO" id="GO:0003697">
    <property type="term" value="F:single-stranded DNA binding"/>
    <property type="evidence" value="ECO:0007669"/>
    <property type="project" value="UniProtKB-UniRule"/>
</dbReference>
<dbReference type="GO" id="GO:0006302">
    <property type="term" value="P:double-strand break repair"/>
    <property type="evidence" value="ECO:0007669"/>
    <property type="project" value="TreeGrafter"/>
</dbReference>
<keyword evidence="6 9" id="KW-0547">Nucleotide-binding</keyword>
<dbReference type="InterPro" id="IPR027417">
    <property type="entry name" value="P-loop_NTPase"/>
</dbReference>
<dbReference type="HAMAP" id="MF_00365">
    <property type="entry name" value="RecF"/>
    <property type="match status" value="1"/>
</dbReference>
<dbReference type="Gene3D" id="1.20.1050.90">
    <property type="entry name" value="RecF/RecN/SMC, N-terminal domain"/>
    <property type="match status" value="1"/>
</dbReference>
<evidence type="ECO:0000259" key="11">
    <source>
        <dbReference type="Pfam" id="PF02463"/>
    </source>
</evidence>
<evidence type="ECO:0000313" key="13">
    <source>
        <dbReference type="Proteomes" id="UP000460549"/>
    </source>
</evidence>
<comment type="similarity">
    <text evidence="2 9 10">Belongs to the RecF family.</text>
</comment>
<gene>
    <name evidence="9" type="primary">recF</name>
    <name evidence="12" type="ORF">FYJ80_05435</name>
</gene>
<dbReference type="GO" id="GO:0005524">
    <property type="term" value="F:ATP binding"/>
    <property type="evidence" value="ECO:0007669"/>
    <property type="project" value="UniProtKB-UniRule"/>
</dbReference>
<evidence type="ECO:0000256" key="6">
    <source>
        <dbReference type="ARBA" id="ARBA00022741"/>
    </source>
</evidence>
<evidence type="ECO:0000256" key="4">
    <source>
        <dbReference type="ARBA" id="ARBA00022490"/>
    </source>
</evidence>
<dbReference type="InterPro" id="IPR018078">
    <property type="entry name" value="DNA-binding_RecF_CS"/>
</dbReference>
<evidence type="ECO:0000256" key="8">
    <source>
        <dbReference type="ARBA" id="ARBA00023125"/>
    </source>
</evidence>
<dbReference type="GO" id="GO:0000731">
    <property type="term" value="P:DNA synthesis involved in DNA repair"/>
    <property type="evidence" value="ECO:0007669"/>
    <property type="project" value="TreeGrafter"/>
</dbReference>
<dbReference type="PROSITE" id="PS00617">
    <property type="entry name" value="RECF_1"/>
    <property type="match status" value="1"/>
</dbReference>
<evidence type="ECO:0000256" key="9">
    <source>
        <dbReference type="HAMAP-Rule" id="MF_00365"/>
    </source>
</evidence>
<comment type="caution">
    <text evidence="12">The sequence shown here is derived from an EMBL/GenBank/DDBJ whole genome shotgun (WGS) entry which is preliminary data.</text>
</comment>
<keyword evidence="13" id="KW-1185">Reference proteome</keyword>
<accession>A0A7X2PD67</accession>
<keyword evidence="5 9" id="KW-0235">DNA replication</keyword>
<dbReference type="GO" id="GO:0005737">
    <property type="term" value="C:cytoplasm"/>
    <property type="evidence" value="ECO:0007669"/>
    <property type="project" value="UniProtKB-SubCell"/>
</dbReference>